<dbReference type="AlphaFoldDB" id="A0A3D9I932"/>
<dbReference type="InterPro" id="IPR013486">
    <property type="entry name" value="SpoIID/LytB"/>
</dbReference>
<gene>
    <name evidence="3" type="ORF">DFP95_110139</name>
</gene>
<dbReference type="GO" id="GO:0030288">
    <property type="term" value="C:outer membrane-bounded periplasmic space"/>
    <property type="evidence" value="ECO:0007669"/>
    <property type="project" value="TreeGrafter"/>
</dbReference>
<dbReference type="PANTHER" id="PTHR30032:SF4">
    <property type="entry name" value="AMIDASE ENHANCER"/>
    <property type="match status" value="1"/>
</dbReference>
<dbReference type="GO" id="GO:0030435">
    <property type="term" value="P:sporulation resulting in formation of a cellular spore"/>
    <property type="evidence" value="ECO:0007669"/>
    <property type="project" value="InterPro"/>
</dbReference>
<feature type="region of interest" description="Disordered" evidence="1">
    <location>
        <begin position="52"/>
        <end position="92"/>
    </location>
</feature>
<dbReference type="PANTHER" id="PTHR30032">
    <property type="entry name" value="N-ACETYLMURAMOYL-L-ALANINE AMIDASE-RELATED"/>
    <property type="match status" value="1"/>
</dbReference>
<dbReference type="InterPro" id="IPR014225">
    <property type="entry name" value="Spore_II_D_firmicutes"/>
</dbReference>
<protein>
    <submittedName>
        <fullName evidence="3">Stage II sporulation protein D</fullName>
    </submittedName>
</protein>
<dbReference type="EMBL" id="QRDY01000010">
    <property type="protein sequence ID" value="RED57666.1"/>
    <property type="molecule type" value="Genomic_DNA"/>
</dbReference>
<feature type="domain" description="Sporulation stage II protein D amidase enhancer LytB N-terminal" evidence="2">
    <location>
        <begin position="106"/>
        <end position="209"/>
    </location>
</feature>
<evidence type="ECO:0000256" key="1">
    <source>
        <dbReference type="SAM" id="MobiDB-lite"/>
    </source>
</evidence>
<feature type="compositionally biased region" description="Basic and acidic residues" evidence="1">
    <location>
        <begin position="52"/>
        <end position="77"/>
    </location>
</feature>
<dbReference type="InterPro" id="IPR013693">
    <property type="entry name" value="SpoIID/LytB_N"/>
</dbReference>
<feature type="compositionally biased region" description="Polar residues" evidence="1">
    <location>
        <begin position="79"/>
        <end position="89"/>
    </location>
</feature>
<dbReference type="Proteomes" id="UP000256869">
    <property type="component" value="Unassembled WGS sequence"/>
</dbReference>
<organism evidence="3 4">
    <name type="scientific">Cohnella lupini</name>
    <dbReference type="NCBI Taxonomy" id="1294267"/>
    <lineage>
        <taxon>Bacteria</taxon>
        <taxon>Bacillati</taxon>
        <taxon>Bacillota</taxon>
        <taxon>Bacilli</taxon>
        <taxon>Bacillales</taxon>
        <taxon>Paenibacillaceae</taxon>
        <taxon>Cohnella</taxon>
    </lineage>
</organism>
<dbReference type="NCBIfam" id="TIGR02870">
    <property type="entry name" value="spore_II_D"/>
    <property type="match status" value="1"/>
</dbReference>
<evidence type="ECO:0000313" key="4">
    <source>
        <dbReference type="Proteomes" id="UP000256869"/>
    </source>
</evidence>
<comment type="caution">
    <text evidence="3">The sequence shown here is derived from an EMBL/GenBank/DDBJ whole genome shotgun (WGS) entry which is preliminary data.</text>
</comment>
<dbReference type="Pfam" id="PF08486">
    <property type="entry name" value="SpoIID"/>
    <property type="match status" value="1"/>
</dbReference>
<keyword evidence="4" id="KW-1185">Reference proteome</keyword>
<name>A0A3D9I932_9BACL</name>
<dbReference type="NCBIfam" id="TIGR02669">
    <property type="entry name" value="SpoIID_LytB"/>
    <property type="match status" value="1"/>
</dbReference>
<dbReference type="InterPro" id="IPR051922">
    <property type="entry name" value="Bact_Sporulation_Assoc"/>
</dbReference>
<dbReference type="RefSeq" id="WP_181907489.1">
    <property type="nucleotide sequence ID" value="NZ_QRDY01000010.1"/>
</dbReference>
<evidence type="ECO:0000313" key="3">
    <source>
        <dbReference type="EMBL" id="RED57666.1"/>
    </source>
</evidence>
<sequence length="388" mass="42788">MRRPFGIHIGAAFVVGVLLSAAAWLSLHQAGAGTSIGEDSLNYVSITQSETRAEGELDGRQSVEADKSNVHSGERESSAIGNRSTGKSETNGERYKQPMIKVFLTKSNTVESVPLEAYVKGVIAAEMPLDFETEAMEAQALAARTYIVRRLWLNDHSGMTVTNADVTDTQEHQVYRSIADMQKLRLEDESGWKKIESAVNGTVGEIIVYGGEPIEALFFSTSNGYTENSENVFPAKVPYLRSVPSPWDKEYSPRAKETIEMSLTDFYDKLGVEFRTIGKTLTPNKQLRVIEWTDGHRVERMIAGGKTFTGEQVRDKLGLRSASFDWKISGDKIKLVTYGSGHGVGMSQWGAEGMAKAGKTASQIVAYYYSGTRIEEVSKLADRSENRL</sequence>
<accession>A0A3D9I932</accession>
<evidence type="ECO:0000259" key="2">
    <source>
        <dbReference type="Pfam" id="PF08486"/>
    </source>
</evidence>
<reference evidence="3 4" key="1">
    <citation type="submission" date="2018-07" db="EMBL/GenBank/DDBJ databases">
        <title>Genomic Encyclopedia of Type Strains, Phase III (KMG-III): the genomes of soil and plant-associated and newly described type strains.</title>
        <authorList>
            <person name="Whitman W."/>
        </authorList>
    </citation>
    <scope>NUCLEOTIDE SEQUENCE [LARGE SCALE GENOMIC DNA]</scope>
    <source>
        <strain evidence="3 4">CECT 8236</strain>
    </source>
</reference>
<proteinExistence type="predicted"/>